<feature type="compositionally biased region" description="Polar residues" evidence="13">
    <location>
        <begin position="289"/>
        <end position="307"/>
    </location>
</feature>
<evidence type="ECO:0000256" key="7">
    <source>
        <dbReference type="ARBA" id="ARBA00022912"/>
    </source>
</evidence>
<dbReference type="Gene3D" id="1.25.40.820">
    <property type="match status" value="1"/>
</dbReference>
<keyword evidence="3 12" id="KW-0479">Metal-binding</keyword>
<comment type="similarity">
    <text evidence="2 11 12">Belongs to the RPAP2 family.</text>
</comment>
<dbReference type="Proteomes" id="UP000694888">
    <property type="component" value="Unplaced"/>
</dbReference>
<evidence type="ECO:0000256" key="10">
    <source>
        <dbReference type="ARBA" id="ARBA00048336"/>
    </source>
</evidence>
<keyword evidence="6 12" id="KW-0862">Zinc</keyword>
<dbReference type="PANTHER" id="PTHR14732">
    <property type="entry name" value="RNA POLYMERASE II SUBUNIT B1 CTD PHOSPHATASE RPAP2-RELATED"/>
    <property type="match status" value="1"/>
</dbReference>
<evidence type="ECO:0000259" key="14">
    <source>
        <dbReference type="PROSITE" id="PS51479"/>
    </source>
</evidence>
<evidence type="ECO:0000256" key="2">
    <source>
        <dbReference type="ARBA" id="ARBA00005676"/>
    </source>
</evidence>
<evidence type="ECO:0000313" key="16">
    <source>
        <dbReference type="RefSeq" id="XP_005111887.1"/>
    </source>
</evidence>
<dbReference type="InterPro" id="IPR038534">
    <property type="entry name" value="Rtr1/RPAP2_sf"/>
</dbReference>
<name>A0ABM1W3H3_APLCA</name>
<evidence type="ECO:0000256" key="6">
    <source>
        <dbReference type="ARBA" id="ARBA00022833"/>
    </source>
</evidence>
<protein>
    <recommendedName>
        <fullName evidence="12">RNA polymerase II subunit B1 CTD phosphatase RPAP2 homolog</fullName>
        <ecNumber evidence="12">3.1.3.16</ecNumber>
    </recommendedName>
</protein>
<evidence type="ECO:0000313" key="17">
    <source>
        <dbReference type="RefSeq" id="XP_035829216.1"/>
    </source>
</evidence>
<dbReference type="InterPro" id="IPR039693">
    <property type="entry name" value="Rtr1/RPAP2"/>
</dbReference>
<evidence type="ECO:0000256" key="9">
    <source>
        <dbReference type="ARBA" id="ARBA00047761"/>
    </source>
</evidence>
<gene>
    <name evidence="16 17" type="primary">LOC101852064</name>
</gene>
<comment type="subcellular location">
    <subcellularLocation>
        <location evidence="1 12">Nucleus</location>
    </subcellularLocation>
</comment>
<feature type="region of interest" description="Disordered" evidence="13">
    <location>
        <begin position="162"/>
        <end position="244"/>
    </location>
</feature>
<evidence type="ECO:0000256" key="5">
    <source>
        <dbReference type="ARBA" id="ARBA00022801"/>
    </source>
</evidence>
<feature type="compositionally biased region" description="Basic and acidic residues" evidence="13">
    <location>
        <begin position="170"/>
        <end position="183"/>
    </location>
</feature>
<organism evidence="15 17">
    <name type="scientific">Aplysia californica</name>
    <name type="common">California sea hare</name>
    <dbReference type="NCBI Taxonomy" id="6500"/>
    <lineage>
        <taxon>Eukaryota</taxon>
        <taxon>Metazoa</taxon>
        <taxon>Spiralia</taxon>
        <taxon>Lophotrochozoa</taxon>
        <taxon>Mollusca</taxon>
        <taxon>Gastropoda</taxon>
        <taxon>Heterobranchia</taxon>
        <taxon>Euthyneura</taxon>
        <taxon>Tectipleura</taxon>
        <taxon>Aplysiida</taxon>
        <taxon>Aplysioidea</taxon>
        <taxon>Aplysiidae</taxon>
        <taxon>Aplysia</taxon>
    </lineage>
</organism>
<dbReference type="RefSeq" id="XP_005111887.1">
    <property type="nucleotide sequence ID" value="XM_005111830.3"/>
</dbReference>
<feature type="compositionally biased region" description="Polar residues" evidence="13">
    <location>
        <begin position="335"/>
        <end position="347"/>
    </location>
</feature>
<feature type="compositionally biased region" description="Basic and acidic residues" evidence="13">
    <location>
        <begin position="207"/>
        <end position="221"/>
    </location>
</feature>
<feature type="domain" description="RTR1-type" evidence="14">
    <location>
        <begin position="44"/>
        <end position="127"/>
    </location>
</feature>
<keyword evidence="15" id="KW-1185">Reference proteome</keyword>
<dbReference type="EC" id="3.1.3.16" evidence="12"/>
<evidence type="ECO:0000256" key="12">
    <source>
        <dbReference type="RuleBase" id="RU367080"/>
    </source>
</evidence>
<keyword evidence="7 12" id="KW-0904">Protein phosphatase</keyword>
<keyword evidence="8 12" id="KW-0539">Nucleus</keyword>
<feature type="compositionally biased region" description="Polar residues" evidence="13">
    <location>
        <begin position="222"/>
        <end position="244"/>
    </location>
</feature>
<comment type="catalytic activity">
    <reaction evidence="9 12">
        <text>O-phospho-L-seryl-[protein] + H2O = L-seryl-[protein] + phosphate</text>
        <dbReference type="Rhea" id="RHEA:20629"/>
        <dbReference type="Rhea" id="RHEA-COMP:9863"/>
        <dbReference type="Rhea" id="RHEA-COMP:11604"/>
        <dbReference type="ChEBI" id="CHEBI:15377"/>
        <dbReference type="ChEBI" id="CHEBI:29999"/>
        <dbReference type="ChEBI" id="CHEBI:43474"/>
        <dbReference type="ChEBI" id="CHEBI:83421"/>
        <dbReference type="EC" id="3.1.3.16"/>
    </reaction>
</comment>
<feature type="region of interest" description="Disordered" evidence="13">
    <location>
        <begin position="381"/>
        <end position="430"/>
    </location>
</feature>
<dbReference type="InterPro" id="IPR007308">
    <property type="entry name" value="Rtr1/RPAP2_dom"/>
</dbReference>
<evidence type="ECO:0000256" key="3">
    <source>
        <dbReference type="ARBA" id="ARBA00022723"/>
    </source>
</evidence>
<feature type="compositionally biased region" description="Basic and acidic residues" evidence="13">
    <location>
        <begin position="386"/>
        <end position="398"/>
    </location>
</feature>
<reference evidence="16 17" key="1">
    <citation type="submission" date="2025-05" db="UniProtKB">
        <authorList>
            <consortium name="RefSeq"/>
        </authorList>
    </citation>
    <scope>IDENTIFICATION</scope>
</reference>
<evidence type="ECO:0000256" key="13">
    <source>
        <dbReference type="SAM" id="MobiDB-lite"/>
    </source>
</evidence>
<evidence type="ECO:0000313" key="15">
    <source>
        <dbReference type="Proteomes" id="UP000694888"/>
    </source>
</evidence>
<accession>A0ABM1W3H3</accession>
<comment type="catalytic activity">
    <reaction evidence="10 12">
        <text>O-phospho-L-threonyl-[protein] + H2O = L-threonyl-[protein] + phosphate</text>
        <dbReference type="Rhea" id="RHEA:47004"/>
        <dbReference type="Rhea" id="RHEA-COMP:11060"/>
        <dbReference type="Rhea" id="RHEA-COMP:11605"/>
        <dbReference type="ChEBI" id="CHEBI:15377"/>
        <dbReference type="ChEBI" id="CHEBI:30013"/>
        <dbReference type="ChEBI" id="CHEBI:43474"/>
        <dbReference type="ChEBI" id="CHEBI:61977"/>
        <dbReference type="EC" id="3.1.3.16"/>
    </reaction>
</comment>
<dbReference type="PANTHER" id="PTHR14732:SF0">
    <property type="entry name" value="RNA POLYMERASE II SUBUNIT B1 CTD PHOSPHATASE RPAP2-RELATED"/>
    <property type="match status" value="1"/>
</dbReference>
<sequence>MDDRNEKLKSYEAAVRHRVQCEERAFRIVNKLIDGAVEESYLIECGQLISREHYSDIVEERAISLLCGYPLCDKPLENIPKKKFHISTKSNKVYDISERKNFCSNQCLRASKHFQNQISESPVWARAKEPPVHLKILPLSDNKGFVGDEVVGTNPRKILEDEVSSLNNLPEKESSLAKSERSRVAPTSGKKPGTKPQEACTKSCDSSSERSEHVEKADEQNNRTSDTVSNSESVATKDNTSTTQLSQNLEQLTICDVVEKSDNLNQNNALTSTEGGKEESVVLGVPKTCSSNSVEKTSAPPQLNDASSGHDGSKKTAPPAYDSSKKSQAGIPSHAVQSSVSPSANRVSTDDKMQRLLELMARKKSVLSGMVEMQTVVVSKAPEQCKSPDQRKSHKENDQTTTPATKVAPDMKQKVTKKTKKSKSPSPLSPLTCIKNSLKRWISGATVEYLKTTDNKSPNATAELPGFSDPRVQAGYADLCHRLGAREKEMNAFVKETVDGDKAQTQGQNDVPKKLPDYKALKEEADAFQLKVSEFLTGKRAKDRAGAKENMEPNDVFIPTVDAYDQHQIRVRIVLDRLDKSLVELLGALRLTVQDVSGRLRELIYTFRFEKDTIVYKPWEWTLVAVFILKMLALKHPTISAAFAQESAIRFFKTLLEGIGHCEKDLDNQVKDLVSCRHEDL</sequence>
<keyword evidence="5 12" id="KW-0378">Hydrolase</keyword>
<feature type="compositionally biased region" description="Basic residues" evidence="13">
    <location>
        <begin position="414"/>
        <end position="423"/>
    </location>
</feature>
<evidence type="ECO:0000256" key="11">
    <source>
        <dbReference type="PROSITE-ProRule" id="PRU00812"/>
    </source>
</evidence>
<dbReference type="RefSeq" id="XP_035829216.1">
    <property type="nucleotide sequence ID" value="XM_035973323.1"/>
</dbReference>
<dbReference type="Pfam" id="PF04181">
    <property type="entry name" value="RPAP2_Rtr1"/>
    <property type="match status" value="1"/>
</dbReference>
<evidence type="ECO:0000256" key="1">
    <source>
        <dbReference type="ARBA" id="ARBA00004123"/>
    </source>
</evidence>
<evidence type="ECO:0000256" key="4">
    <source>
        <dbReference type="ARBA" id="ARBA00022771"/>
    </source>
</evidence>
<comment type="function">
    <text evidence="12">Putative RNA polymerase II subunit B1 C-terminal domain (CTD) phosphatase involved in RNA polymerase II transcription regulation.</text>
</comment>
<feature type="region of interest" description="Disordered" evidence="13">
    <location>
        <begin position="289"/>
        <end position="349"/>
    </location>
</feature>
<proteinExistence type="inferred from homology"/>
<evidence type="ECO:0000256" key="8">
    <source>
        <dbReference type="ARBA" id="ARBA00023242"/>
    </source>
</evidence>
<dbReference type="PROSITE" id="PS51479">
    <property type="entry name" value="ZF_RTR1"/>
    <property type="match status" value="1"/>
</dbReference>
<keyword evidence="4 12" id="KW-0863">Zinc-finger</keyword>
<dbReference type="GeneID" id="101852064"/>